<sequence>MALWRSYVLTAALWGSFLPVIVVFGFVARLYYFEEFKKRLLDWRSARSYAKLTAFPEMAEFRTLTNTLPASLRNNLAIRAQKERIEKGVKPPATIDELYARQYCVMKNLKNAFKEGSISIETYVVQHSAYLLECHVLWKEFGEVTDYPKEKFRAI</sequence>
<name>A0A511XDW5_9PROT</name>
<protein>
    <submittedName>
        <fullName evidence="2">Uncharacterized protein</fullName>
    </submittedName>
</protein>
<keyword evidence="1" id="KW-0812">Transmembrane</keyword>
<gene>
    <name evidence="2" type="ORF">ANI02nite_30380</name>
</gene>
<keyword evidence="1" id="KW-1133">Transmembrane helix</keyword>
<comment type="caution">
    <text evidence="2">The sequence shown here is derived from an EMBL/GenBank/DDBJ whole genome shotgun (WGS) entry which is preliminary data.</text>
</comment>
<evidence type="ECO:0000313" key="3">
    <source>
        <dbReference type="Proteomes" id="UP000321635"/>
    </source>
</evidence>
<proteinExistence type="predicted"/>
<dbReference type="Proteomes" id="UP000321635">
    <property type="component" value="Unassembled WGS sequence"/>
</dbReference>
<evidence type="ECO:0000313" key="2">
    <source>
        <dbReference type="EMBL" id="GEN61154.1"/>
    </source>
</evidence>
<organism evidence="2 3">
    <name type="scientific">Acetobacter nitrogenifigens DSM 23921 = NBRC 105050</name>
    <dbReference type="NCBI Taxonomy" id="1120919"/>
    <lineage>
        <taxon>Bacteria</taxon>
        <taxon>Pseudomonadati</taxon>
        <taxon>Pseudomonadota</taxon>
        <taxon>Alphaproteobacteria</taxon>
        <taxon>Acetobacterales</taxon>
        <taxon>Acetobacteraceae</taxon>
        <taxon>Acetobacter</taxon>
    </lineage>
</organism>
<evidence type="ECO:0000256" key="1">
    <source>
        <dbReference type="SAM" id="Phobius"/>
    </source>
</evidence>
<keyword evidence="1" id="KW-0472">Membrane</keyword>
<keyword evidence="3" id="KW-1185">Reference proteome</keyword>
<dbReference type="AlphaFoldDB" id="A0A511XDW5"/>
<feature type="transmembrane region" description="Helical" evidence="1">
    <location>
        <begin position="12"/>
        <end position="32"/>
    </location>
</feature>
<dbReference type="EMBL" id="BJYF01000028">
    <property type="protein sequence ID" value="GEN61154.1"/>
    <property type="molecule type" value="Genomic_DNA"/>
</dbReference>
<accession>A0A511XDW5</accession>
<reference evidence="2 3" key="1">
    <citation type="submission" date="2019-07" db="EMBL/GenBank/DDBJ databases">
        <title>Whole genome shotgun sequence of Acetobacter nitrogenifigens NBRC 105050.</title>
        <authorList>
            <person name="Hosoyama A."/>
            <person name="Uohara A."/>
            <person name="Ohji S."/>
            <person name="Ichikawa N."/>
        </authorList>
    </citation>
    <scope>NUCLEOTIDE SEQUENCE [LARGE SCALE GENOMIC DNA]</scope>
    <source>
        <strain evidence="2 3">NBRC 105050</strain>
    </source>
</reference>